<comment type="caution">
    <text evidence="1">The sequence shown here is derived from an EMBL/GenBank/DDBJ whole genome shotgun (WGS) entry which is preliminary data.</text>
</comment>
<dbReference type="EMBL" id="BMAW01121092">
    <property type="protein sequence ID" value="GFT92509.1"/>
    <property type="molecule type" value="Genomic_DNA"/>
</dbReference>
<sequence length="121" mass="13802">MFFPSDFPYTCPFEDSPFSKNGNVSCRTDACSLGIQNLGSVVDTFGSILFRVTRAASQSIGDDQLLMSQSLFIPHREKQFIFRVHIFDYSIFGELQFDSILLMVMLRRKMTASIVPCFELH</sequence>
<accession>A0A8X6UB07</accession>
<name>A0A8X6UB07_NEPPI</name>
<keyword evidence="2" id="KW-1185">Reference proteome</keyword>
<protein>
    <submittedName>
        <fullName evidence="1">Uncharacterized protein</fullName>
    </submittedName>
</protein>
<gene>
    <name evidence="1" type="ORF">NPIL_526211</name>
</gene>
<dbReference type="Proteomes" id="UP000887013">
    <property type="component" value="Unassembled WGS sequence"/>
</dbReference>
<proteinExistence type="predicted"/>
<reference evidence="1" key="1">
    <citation type="submission" date="2020-08" db="EMBL/GenBank/DDBJ databases">
        <title>Multicomponent nature underlies the extraordinary mechanical properties of spider dragline silk.</title>
        <authorList>
            <person name="Kono N."/>
            <person name="Nakamura H."/>
            <person name="Mori M."/>
            <person name="Yoshida Y."/>
            <person name="Ohtoshi R."/>
            <person name="Malay A.D."/>
            <person name="Moran D.A.P."/>
            <person name="Tomita M."/>
            <person name="Numata K."/>
            <person name="Arakawa K."/>
        </authorList>
    </citation>
    <scope>NUCLEOTIDE SEQUENCE</scope>
</reference>
<evidence type="ECO:0000313" key="1">
    <source>
        <dbReference type="EMBL" id="GFT92509.1"/>
    </source>
</evidence>
<dbReference type="AlphaFoldDB" id="A0A8X6UB07"/>
<organism evidence="1 2">
    <name type="scientific">Nephila pilipes</name>
    <name type="common">Giant wood spider</name>
    <name type="synonym">Nephila maculata</name>
    <dbReference type="NCBI Taxonomy" id="299642"/>
    <lineage>
        <taxon>Eukaryota</taxon>
        <taxon>Metazoa</taxon>
        <taxon>Ecdysozoa</taxon>
        <taxon>Arthropoda</taxon>
        <taxon>Chelicerata</taxon>
        <taxon>Arachnida</taxon>
        <taxon>Araneae</taxon>
        <taxon>Araneomorphae</taxon>
        <taxon>Entelegynae</taxon>
        <taxon>Araneoidea</taxon>
        <taxon>Nephilidae</taxon>
        <taxon>Nephila</taxon>
    </lineage>
</organism>
<evidence type="ECO:0000313" key="2">
    <source>
        <dbReference type="Proteomes" id="UP000887013"/>
    </source>
</evidence>